<dbReference type="InterPro" id="IPR004143">
    <property type="entry name" value="BPL_LPL_catalytic"/>
</dbReference>
<dbReference type="InterPro" id="IPR004562">
    <property type="entry name" value="LipoylTrfase_LipoateP_Ligase"/>
</dbReference>
<dbReference type="GO" id="GO:0016874">
    <property type="term" value="F:ligase activity"/>
    <property type="evidence" value="ECO:0007669"/>
    <property type="project" value="UniProtKB-KW"/>
</dbReference>
<dbReference type="GO" id="GO:0017118">
    <property type="term" value="F:lipoyltransferase activity"/>
    <property type="evidence" value="ECO:0007669"/>
    <property type="project" value="TreeGrafter"/>
</dbReference>
<feature type="domain" description="BPL/LPL catalytic" evidence="2">
    <location>
        <begin position="28"/>
        <end position="194"/>
    </location>
</feature>
<evidence type="ECO:0000313" key="4">
    <source>
        <dbReference type="Proteomes" id="UP000823661"/>
    </source>
</evidence>
<dbReference type="PANTHER" id="PTHR12561">
    <property type="entry name" value="LIPOATE-PROTEIN LIGASE"/>
    <property type="match status" value="1"/>
</dbReference>
<dbReference type="Proteomes" id="UP000823661">
    <property type="component" value="Unassembled WGS sequence"/>
</dbReference>
<dbReference type="EMBL" id="JADIMI010000051">
    <property type="protein sequence ID" value="MBO8452267.1"/>
    <property type="molecule type" value="Genomic_DNA"/>
</dbReference>
<protein>
    <submittedName>
        <fullName evidence="3">Lipoate--protein ligase family protein</fullName>
    </submittedName>
</protein>
<dbReference type="CDD" id="cd16443">
    <property type="entry name" value="LplA"/>
    <property type="match status" value="1"/>
</dbReference>
<dbReference type="GO" id="GO:0005737">
    <property type="term" value="C:cytoplasm"/>
    <property type="evidence" value="ECO:0007669"/>
    <property type="project" value="TreeGrafter"/>
</dbReference>
<dbReference type="SUPFAM" id="SSF55681">
    <property type="entry name" value="Class II aaRS and biotin synthetases"/>
    <property type="match status" value="1"/>
</dbReference>
<dbReference type="AlphaFoldDB" id="A0A9D9HIU7"/>
<dbReference type="Pfam" id="PF21948">
    <property type="entry name" value="LplA-B_cat"/>
    <property type="match status" value="1"/>
</dbReference>
<comment type="caution">
    <text evidence="3">The sequence shown here is derived from an EMBL/GenBank/DDBJ whole genome shotgun (WGS) entry which is preliminary data.</text>
</comment>
<proteinExistence type="predicted"/>
<evidence type="ECO:0000313" key="3">
    <source>
        <dbReference type="EMBL" id="MBO8452267.1"/>
    </source>
</evidence>
<evidence type="ECO:0000256" key="1">
    <source>
        <dbReference type="ARBA" id="ARBA00005085"/>
    </source>
</evidence>
<keyword evidence="3" id="KW-0436">Ligase</keyword>
<sequence length="266" mass="29317">MTQILFPTQTDRPLVFYLAAEEYVARKLPCQESVFFWNVAPTVIFGRNQIMSAEVNLDWCSDNGVNIVRRKSGGGCVYADRGNLMVSYISPGLDAGQAFTRYLRMMSGALCEAGLAAEASGRNDISVGGMKVSGNAFYTVGGASIVHGTLMYDVDIDAMSRAITPSPRKLHRKGVESVRQRVCNLRRKLEDSSPGMFPDISSLASWLSARFFDESISLMDWHSGSVPGMPVCLLSEEDETAISELSEKYLDPCFILGKERQNENLL</sequence>
<dbReference type="PROSITE" id="PS51733">
    <property type="entry name" value="BPL_LPL_CATALYTIC"/>
    <property type="match status" value="1"/>
</dbReference>
<accession>A0A9D9HIU7</accession>
<gene>
    <name evidence="3" type="ORF">IAC06_05220</name>
</gene>
<organism evidence="3 4">
    <name type="scientific">Candidatus Cryptobacteroides intestinavium</name>
    <dbReference type="NCBI Taxonomy" id="2840766"/>
    <lineage>
        <taxon>Bacteria</taxon>
        <taxon>Pseudomonadati</taxon>
        <taxon>Bacteroidota</taxon>
        <taxon>Bacteroidia</taxon>
        <taxon>Bacteroidales</taxon>
        <taxon>Candidatus Cryptobacteroides</taxon>
    </lineage>
</organism>
<evidence type="ECO:0000259" key="2">
    <source>
        <dbReference type="PROSITE" id="PS51733"/>
    </source>
</evidence>
<reference evidence="3" key="1">
    <citation type="submission" date="2020-10" db="EMBL/GenBank/DDBJ databases">
        <authorList>
            <person name="Gilroy R."/>
        </authorList>
    </citation>
    <scope>NUCLEOTIDE SEQUENCE</scope>
    <source>
        <strain evidence="3">B1-20833</strain>
    </source>
</reference>
<dbReference type="PANTHER" id="PTHR12561:SF3">
    <property type="entry name" value="LIPOYLTRANSFERASE 1, MITOCHONDRIAL"/>
    <property type="match status" value="1"/>
</dbReference>
<dbReference type="Gene3D" id="3.30.930.10">
    <property type="entry name" value="Bira Bifunctional Protein, Domain 2"/>
    <property type="match status" value="1"/>
</dbReference>
<dbReference type="InterPro" id="IPR045864">
    <property type="entry name" value="aa-tRNA-synth_II/BPL/LPL"/>
</dbReference>
<name>A0A9D9HIU7_9BACT</name>
<reference evidence="3" key="2">
    <citation type="journal article" date="2021" name="PeerJ">
        <title>Extensive microbial diversity within the chicken gut microbiome revealed by metagenomics and culture.</title>
        <authorList>
            <person name="Gilroy R."/>
            <person name="Ravi A."/>
            <person name="Getino M."/>
            <person name="Pursley I."/>
            <person name="Horton D.L."/>
            <person name="Alikhan N.F."/>
            <person name="Baker D."/>
            <person name="Gharbi K."/>
            <person name="Hall N."/>
            <person name="Watson M."/>
            <person name="Adriaenssens E.M."/>
            <person name="Foster-Nyarko E."/>
            <person name="Jarju S."/>
            <person name="Secka A."/>
            <person name="Antonio M."/>
            <person name="Oren A."/>
            <person name="Chaudhuri R.R."/>
            <person name="La Ragione R."/>
            <person name="Hildebrand F."/>
            <person name="Pallen M.J."/>
        </authorList>
    </citation>
    <scope>NUCLEOTIDE SEQUENCE</scope>
    <source>
        <strain evidence="3">B1-20833</strain>
    </source>
</reference>
<comment type="pathway">
    <text evidence="1">Protein modification; protein lipoylation via exogenous pathway; protein N(6)-(lipoyl)lysine from lipoate: step 2/2.</text>
</comment>
<dbReference type="GO" id="GO:0009249">
    <property type="term" value="P:protein lipoylation"/>
    <property type="evidence" value="ECO:0007669"/>
    <property type="project" value="InterPro"/>
</dbReference>